<accession>A0ABQ5A8F3</accession>
<dbReference type="InterPro" id="IPR006917">
    <property type="entry name" value="SOUL_heme-bd"/>
</dbReference>
<feature type="chain" id="PRO_5045238872" evidence="2">
    <location>
        <begin position="24"/>
        <end position="205"/>
    </location>
</feature>
<dbReference type="EMBL" id="BQNB010012053">
    <property type="protein sequence ID" value="GJS98552.1"/>
    <property type="molecule type" value="Genomic_DNA"/>
</dbReference>
<gene>
    <name evidence="3" type="ORF">Tco_0819722</name>
</gene>
<evidence type="ECO:0000313" key="3">
    <source>
        <dbReference type="EMBL" id="GJS98552.1"/>
    </source>
</evidence>
<comment type="similarity">
    <text evidence="1">Belongs to the HEBP family.</text>
</comment>
<dbReference type="Proteomes" id="UP001151760">
    <property type="component" value="Unassembled WGS sequence"/>
</dbReference>
<feature type="signal peptide" evidence="2">
    <location>
        <begin position="1"/>
        <end position="23"/>
    </location>
</feature>
<keyword evidence="4" id="KW-1185">Reference proteome</keyword>
<dbReference type="Pfam" id="PF04832">
    <property type="entry name" value="SOUL"/>
    <property type="match status" value="1"/>
</dbReference>
<protein>
    <submittedName>
        <fullName evidence="3">Heme-binding protein 2-like protein</fullName>
    </submittedName>
</protein>
<dbReference type="InterPro" id="IPR011256">
    <property type="entry name" value="Reg_factor_effector_dom_sf"/>
</dbReference>
<evidence type="ECO:0000313" key="4">
    <source>
        <dbReference type="Proteomes" id="UP001151760"/>
    </source>
</evidence>
<reference evidence="3" key="1">
    <citation type="journal article" date="2022" name="Int. J. Mol. Sci.">
        <title>Draft Genome of Tanacetum Coccineum: Genomic Comparison of Closely Related Tanacetum-Family Plants.</title>
        <authorList>
            <person name="Yamashiro T."/>
            <person name="Shiraishi A."/>
            <person name="Nakayama K."/>
            <person name="Satake H."/>
        </authorList>
    </citation>
    <scope>NUCLEOTIDE SEQUENCE</scope>
</reference>
<name>A0ABQ5A8F3_9ASTR</name>
<keyword evidence="2" id="KW-0732">Signal</keyword>
<dbReference type="PANTHER" id="PTHR11220:SF36">
    <property type="entry name" value="SOUL HEME-BINDING PROTEIN"/>
    <property type="match status" value="1"/>
</dbReference>
<dbReference type="SUPFAM" id="SSF55136">
    <property type="entry name" value="Probable bacterial effector-binding domain"/>
    <property type="match status" value="1"/>
</dbReference>
<proteinExistence type="inferred from homology"/>
<comment type="caution">
    <text evidence="3">The sequence shown here is derived from an EMBL/GenBank/DDBJ whole genome shotgun (WGS) entry which is preliminary data.</text>
</comment>
<evidence type="ECO:0000256" key="2">
    <source>
        <dbReference type="SAM" id="SignalP"/>
    </source>
</evidence>
<dbReference type="Gene3D" id="3.20.80.10">
    <property type="entry name" value="Regulatory factor, effector binding domain"/>
    <property type="match status" value="1"/>
</dbReference>
<dbReference type="PANTHER" id="PTHR11220">
    <property type="entry name" value="HEME-BINDING PROTEIN-RELATED"/>
    <property type="match status" value="1"/>
</dbReference>
<organism evidence="3 4">
    <name type="scientific">Tanacetum coccineum</name>
    <dbReference type="NCBI Taxonomy" id="301880"/>
    <lineage>
        <taxon>Eukaryota</taxon>
        <taxon>Viridiplantae</taxon>
        <taxon>Streptophyta</taxon>
        <taxon>Embryophyta</taxon>
        <taxon>Tracheophyta</taxon>
        <taxon>Spermatophyta</taxon>
        <taxon>Magnoliopsida</taxon>
        <taxon>eudicotyledons</taxon>
        <taxon>Gunneridae</taxon>
        <taxon>Pentapetalae</taxon>
        <taxon>asterids</taxon>
        <taxon>campanulids</taxon>
        <taxon>Asterales</taxon>
        <taxon>Asteraceae</taxon>
        <taxon>Asteroideae</taxon>
        <taxon>Anthemideae</taxon>
        <taxon>Anthemidinae</taxon>
        <taxon>Tanacetum</taxon>
    </lineage>
</organism>
<evidence type="ECO:0000256" key="1">
    <source>
        <dbReference type="ARBA" id="ARBA00009817"/>
    </source>
</evidence>
<reference evidence="3" key="2">
    <citation type="submission" date="2022-01" db="EMBL/GenBank/DDBJ databases">
        <authorList>
            <person name="Yamashiro T."/>
            <person name="Shiraishi A."/>
            <person name="Satake H."/>
            <person name="Nakayama K."/>
        </authorList>
    </citation>
    <scope>NUCLEOTIDE SEQUENCE</scope>
</reference>
<sequence>MGEIYVRILVMRYLSLISCYVNATVSPQYSVLLAARDVEIRLYHESSWISAPVMGGTSSFNKSTHDGFHRLYQYIHGANEDDTMLQIAKPILTTITSTPNGLDYLVNMYLPSKPPMPSPQLNLHISNWKSRCIAIRTFPGFAQDDNIYKERSSLSFSLAKGFNGKNISVSEDKSSYSIAQYNSSSHNSGRVNEVWVNVLTCPSVH</sequence>